<keyword evidence="9 10" id="KW-0998">Cell outer membrane</keyword>
<dbReference type="Proteomes" id="UP001597118">
    <property type="component" value="Unassembled WGS sequence"/>
</dbReference>
<evidence type="ECO:0000256" key="1">
    <source>
        <dbReference type="ARBA" id="ARBA00004571"/>
    </source>
</evidence>
<keyword evidence="6 11" id="KW-0798">TonB box</keyword>
<feature type="domain" description="TonB-dependent receptor plug" evidence="13">
    <location>
        <begin position="114"/>
        <end position="217"/>
    </location>
</feature>
<evidence type="ECO:0000313" key="15">
    <source>
        <dbReference type="Proteomes" id="UP001597118"/>
    </source>
</evidence>
<dbReference type="InterPro" id="IPR012910">
    <property type="entry name" value="Plug_dom"/>
</dbReference>
<sequence length="769" mass="86927">MLFANDKSGKIYGVIRDQYNQPIAGASITLNPDKIYTQSDKNGQFIIKSLYKGTYELNVSLLGYENHTQKVEVTNSQPTEINIKLFTGQMELNEVSVSSKVNAPDNLLNIERGAMPVTVIDRRTIELLGSRRLDEVLKEQTGLAIVNNIKGGSRSVGLQMQGFGSEYIMVLIDGQPMSGRNDGNFDLSRISVSNIERIEIIKGASSCLFGSDALGGAINIVTKHGAIEPQAYAALKYGSLNIMDATLEGETPFASQRGSINISANYYHTDGFNTDPKYISGVTAPPYNNYNIQGRARYQTGKSAFASISGRYALRRSFMNKDFGLNNTTEDKQDEQDLNLSANFNKTFKNRIQSLSRYYYTHYQNDNQVEWKTGGIAGEDVFIQNFNRFEQQINYAFNNQLKLVGGFGGSIESMSNKTFSTDPSNVFSGFTYTQADWTINKKFGIVGGLRYDHHNSYGGRLNPSLGLQYQISPKVNLKLAAGSGFKAPDFKNRYLVFYNPLANYRVIGTEVLQETLDDLQNAGQISEIREYLVKQLDKNLKAEKSNSINLGLGYKPAEKLKIEAGIFYHKIYDQINAVQVATSINNGHIYTYQNLPEVVNKGGEFSFSINPFKNVEVNFGYQYLISKDLSVLEKIKNGEYPYNKIRDNETGETKTSKPSDYWGIENRSRHMFNFKTLYYWPEMGVTTNFRINYRGKYPFADTNNNQFIDKYDHFVDGYFLFNLSVEKKIQEKLSIQITADNLLDYYHRDIPGQPGRIILAGISYRFFKN</sequence>
<keyword evidence="8 14" id="KW-0675">Receptor</keyword>
<evidence type="ECO:0000256" key="6">
    <source>
        <dbReference type="ARBA" id="ARBA00023077"/>
    </source>
</evidence>
<evidence type="ECO:0000256" key="9">
    <source>
        <dbReference type="ARBA" id="ARBA00023237"/>
    </source>
</evidence>
<comment type="subcellular location">
    <subcellularLocation>
        <location evidence="1 10">Cell outer membrane</location>
        <topology evidence="1 10">Multi-pass membrane protein</topology>
    </subcellularLocation>
</comment>
<evidence type="ECO:0000256" key="7">
    <source>
        <dbReference type="ARBA" id="ARBA00023136"/>
    </source>
</evidence>
<dbReference type="InterPro" id="IPR037066">
    <property type="entry name" value="Plug_dom_sf"/>
</dbReference>
<evidence type="ECO:0000259" key="12">
    <source>
        <dbReference type="Pfam" id="PF00593"/>
    </source>
</evidence>
<dbReference type="Pfam" id="PF00593">
    <property type="entry name" value="TonB_dep_Rec_b-barrel"/>
    <property type="match status" value="1"/>
</dbReference>
<keyword evidence="15" id="KW-1185">Reference proteome</keyword>
<keyword evidence="3 10" id="KW-1134">Transmembrane beta strand</keyword>
<evidence type="ECO:0000256" key="11">
    <source>
        <dbReference type="RuleBase" id="RU003357"/>
    </source>
</evidence>
<dbReference type="InterPro" id="IPR008969">
    <property type="entry name" value="CarboxyPept-like_regulatory"/>
</dbReference>
<dbReference type="PANTHER" id="PTHR30069">
    <property type="entry name" value="TONB-DEPENDENT OUTER MEMBRANE RECEPTOR"/>
    <property type="match status" value="1"/>
</dbReference>
<keyword evidence="7 10" id="KW-0472">Membrane</keyword>
<evidence type="ECO:0000313" key="14">
    <source>
        <dbReference type="EMBL" id="MFD1631172.1"/>
    </source>
</evidence>
<dbReference type="PROSITE" id="PS52016">
    <property type="entry name" value="TONB_DEPENDENT_REC_3"/>
    <property type="match status" value="1"/>
</dbReference>
<name>A0ABW4IGN8_9SPHI</name>
<comment type="similarity">
    <text evidence="10 11">Belongs to the TonB-dependent receptor family.</text>
</comment>
<dbReference type="CDD" id="cd01347">
    <property type="entry name" value="ligand_gated_channel"/>
    <property type="match status" value="1"/>
</dbReference>
<keyword evidence="5" id="KW-0732">Signal</keyword>
<dbReference type="EMBL" id="JBHUDG010000042">
    <property type="protein sequence ID" value="MFD1631172.1"/>
    <property type="molecule type" value="Genomic_DNA"/>
</dbReference>
<accession>A0ABW4IGN8</accession>
<evidence type="ECO:0000256" key="10">
    <source>
        <dbReference type="PROSITE-ProRule" id="PRU01360"/>
    </source>
</evidence>
<keyword evidence="4 10" id="KW-0812">Transmembrane</keyword>
<organism evidence="14 15">
    <name type="scientific">Pseudopedobacter beijingensis</name>
    <dbReference type="NCBI Taxonomy" id="1207056"/>
    <lineage>
        <taxon>Bacteria</taxon>
        <taxon>Pseudomonadati</taxon>
        <taxon>Bacteroidota</taxon>
        <taxon>Sphingobacteriia</taxon>
        <taxon>Sphingobacteriales</taxon>
        <taxon>Sphingobacteriaceae</taxon>
        <taxon>Pseudopedobacter</taxon>
    </lineage>
</organism>
<evidence type="ECO:0000256" key="5">
    <source>
        <dbReference type="ARBA" id="ARBA00022729"/>
    </source>
</evidence>
<dbReference type="InterPro" id="IPR036942">
    <property type="entry name" value="Beta-barrel_TonB_sf"/>
</dbReference>
<dbReference type="Gene3D" id="2.40.170.20">
    <property type="entry name" value="TonB-dependent receptor, beta-barrel domain"/>
    <property type="match status" value="1"/>
</dbReference>
<dbReference type="InterPro" id="IPR000531">
    <property type="entry name" value="Beta-barrel_TonB"/>
</dbReference>
<evidence type="ECO:0000256" key="2">
    <source>
        <dbReference type="ARBA" id="ARBA00022448"/>
    </source>
</evidence>
<proteinExistence type="inferred from homology"/>
<evidence type="ECO:0000256" key="8">
    <source>
        <dbReference type="ARBA" id="ARBA00023170"/>
    </source>
</evidence>
<evidence type="ECO:0000256" key="4">
    <source>
        <dbReference type="ARBA" id="ARBA00022692"/>
    </source>
</evidence>
<dbReference type="SUPFAM" id="SSF49464">
    <property type="entry name" value="Carboxypeptidase regulatory domain-like"/>
    <property type="match status" value="1"/>
</dbReference>
<feature type="domain" description="TonB-dependent receptor-like beta-barrel" evidence="12">
    <location>
        <begin position="270"/>
        <end position="742"/>
    </location>
</feature>
<evidence type="ECO:0000256" key="3">
    <source>
        <dbReference type="ARBA" id="ARBA00022452"/>
    </source>
</evidence>
<dbReference type="RefSeq" id="WP_379663540.1">
    <property type="nucleotide sequence ID" value="NZ_JBHUDG010000042.1"/>
</dbReference>
<dbReference type="PANTHER" id="PTHR30069:SF29">
    <property type="entry name" value="HEMOGLOBIN AND HEMOGLOBIN-HAPTOGLOBIN-BINDING PROTEIN 1-RELATED"/>
    <property type="match status" value="1"/>
</dbReference>
<evidence type="ECO:0000259" key="13">
    <source>
        <dbReference type="Pfam" id="PF07715"/>
    </source>
</evidence>
<dbReference type="Gene3D" id="2.170.130.10">
    <property type="entry name" value="TonB-dependent receptor, plug domain"/>
    <property type="match status" value="1"/>
</dbReference>
<dbReference type="InterPro" id="IPR039426">
    <property type="entry name" value="TonB-dep_rcpt-like"/>
</dbReference>
<dbReference type="Pfam" id="PF07715">
    <property type="entry name" value="Plug"/>
    <property type="match status" value="1"/>
</dbReference>
<reference evidence="15" key="1">
    <citation type="journal article" date="2019" name="Int. J. Syst. Evol. Microbiol.">
        <title>The Global Catalogue of Microorganisms (GCM) 10K type strain sequencing project: providing services to taxonomists for standard genome sequencing and annotation.</title>
        <authorList>
            <consortium name="The Broad Institute Genomics Platform"/>
            <consortium name="The Broad Institute Genome Sequencing Center for Infectious Disease"/>
            <person name="Wu L."/>
            <person name="Ma J."/>
        </authorList>
    </citation>
    <scope>NUCLEOTIDE SEQUENCE [LARGE SCALE GENOMIC DNA]</scope>
    <source>
        <strain evidence="15">CCUG 53762</strain>
    </source>
</reference>
<keyword evidence="2 10" id="KW-0813">Transport</keyword>
<gene>
    <name evidence="14" type="ORF">ACFSAH_14950</name>
</gene>
<comment type="caution">
    <text evidence="14">The sequence shown here is derived from an EMBL/GenBank/DDBJ whole genome shotgun (WGS) entry which is preliminary data.</text>
</comment>
<dbReference type="Pfam" id="PF13715">
    <property type="entry name" value="CarbopepD_reg_2"/>
    <property type="match status" value="1"/>
</dbReference>
<dbReference type="Gene3D" id="2.60.40.1120">
    <property type="entry name" value="Carboxypeptidase-like, regulatory domain"/>
    <property type="match status" value="1"/>
</dbReference>
<dbReference type="SUPFAM" id="SSF56935">
    <property type="entry name" value="Porins"/>
    <property type="match status" value="1"/>
</dbReference>
<protein>
    <submittedName>
        <fullName evidence="14">TonB-dependent receptor domain-containing protein</fullName>
    </submittedName>
</protein>